<dbReference type="Proteomes" id="UP000199250">
    <property type="component" value="Unassembled WGS sequence"/>
</dbReference>
<protein>
    <recommendedName>
        <fullName evidence="1">DUF4224 domain-containing protein</fullName>
    </recommendedName>
</protein>
<dbReference type="RefSeq" id="WP_090620088.1">
    <property type="nucleotide sequence ID" value="NZ_FNYO01000003.1"/>
</dbReference>
<evidence type="ECO:0000313" key="7">
    <source>
        <dbReference type="Proteomes" id="UP000199267"/>
    </source>
</evidence>
<dbReference type="OrthoDB" id="6975612at2"/>
<evidence type="ECO:0000313" key="4">
    <source>
        <dbReference type="EMBL" id="SEQ10540.1"/>
    </source>
</evidence>
<dbReference type="Proteomes" id="UP000199267">
    <property type="component" value="Unassembled WGS sequence"/>
</dbReference>
<gene>
    <name evidence="3" type="ORF">SAMN04244572_01532</name>
    <name evidence="4" type="ORF">SAMN04244573_01029</name>
    <name evidence="2" type="ORF">SAMN04244579_00340</name>
</gene>
<proteinExistence type="predicted"/>
<evidence type="ECO:0000313" key="5">
    <source>
        <dbReference type="Proteomes" id="UP000199005"/>
    </source>
</evidence>
<feature type="domain" description="DUF4224" evidence="1">
    <location>
        <begin position="2"/>
        <end position="44"/>
    </location>
</feature>
<accession>A0A1H9DAM2</accession>
<name>A0A1H9DAM2_9GAMM</name>
<dbReference type="AlphaFoldDB" id="A0A1H9DAM2"/>
<dbReference type="EMBL" id="FNYQ01000020">
    <property type="protein sequence ID" value="SEI74795.1"/>
    <property type="molecule type" value="Genomic_DNA"/>
</dbReference>
<sequence length="66" mass="7225">MFLTEEELRTLSGKQKASAQARWLNSENIPHIIGGDGKPKVLRELVLARLGGAGHTPHEPKLRLAS</sequence>
<dbReference type="EMBL" id="FNYO01000003">
    <property type="protein sequence ID" value="SEI41986.1"/>
    <property type="molecule type" value="Genomic_DNA"/>
</dbReference>
<evidence type="ECO:0000313" key="2">
    <source>
        <dbReference type="EMBL" id="SEI41986.1"/>
    </source>
</evidence>
<dbReference type="STRING" id="170623.SAMN04244579_00340"/>
<dbReference type="Proteomes" id="UP000199005">
    <property type="component" value="Unassembled WGS sequence"/>
</dbReference>
<dbReference type="InterPro" id="IPR025319">
    <property type="entry name" value="DUF4224"/>
</dbReference>
<dbReference type="Pfam" id="PF13986">
    <property type="entry name" value="DUF4224"/>
    <property type="match status" value="1"/>
</dbReference>
<dbReference type="EMBL" id="FOFJ01000006">
    <property type="protein sequence ID" value="SEQ10540.1"/>
    <property type="molecule type" value="Genomic_DNA"/>
</dbReference>
<reference evidence="5 6" key="1">
    <citation type="submission" date="2016-10" db="EMBL/GenBank/DDBJ databases">
        <authorList>
            <person name="de Groot N.N."/>
        </authorList>
    </citation>
    <scope>NUCLEOTIDE SEQUENCE [LARGE SCALE GENOMIC DNA]</scope>
    <source>
        <strain evidence="2 5">DSM 1041</strain>
        <strain evidence="3 6">DSM 373</strain>
        <strain evidence="4 7">DSM 378</strain>
    </source>
</reference>
<evidence type="ECO:0000259" key="1">
    <source>
        <dbReference type="Pfam" id="PF13986"/>
    </source>
</evidence>
<organism evidence="4 7">
    <name type="scientific">Azotobacter beijerinckii</name>
    <dbReference type="NCBI Taxonomy" id="170623"/>
    <lineage>
        <taxon>Bacteria</taxon>
        <taxon>Pseudomonadati</taxon>
        <taxon>Pseudomonadota</taxon>
        <taxon>Gammaproteobacteria</taxon>
        <taxon>Pseudomonadales</taxon>
        <taxon>Pseudomonadaceae</taxon>
        <taxon>Azotobacter</taxon>
    </lineage>
</organism>
<evidence type="ECO:0000313" key="3">
    <source>
        <dbReference type="EMBL" id="SEI74795.1"/>
    </source>
</evidence>
<evidence type="ECO:0000313" key="6">
    <source>
        <dbReference type="Proteomes" id="UP000199250"/>
    </source>
</evidence>